<sequence>MGNIMIKRPLFIFSVLCFALITSPLTHAGKFYKWVDGAGVTHYGENPPDTETAVVINVKAGASSDQAKELDKLDAQRKAAQQDQAPKEDPNAEVERRNKEIMANNCKIQRQNLSQLQANSRVKQTDENGTIRYLSAEEISARTKEIQKYIDDNCKGL</sequence>
<dbReference type="Pfam" id="PF13511">
    <property type="entry name" value="DUF4124"/>
    <property type="match status" value="1"/>
</dbReference>
<evidence type="ECO:0000256" key="1">
    <source>
        <dbReference type="SAM" id="MobiDB-lite"/>
    </source>
</evidence>
<feature type="region of interest" description="Disordered" evidence="1">
    <location>
        <begin position="67"/>
        <end position="97"/>
    </location>
</feature>
<dbReference type="EMBL" id="CP022684">
    <property type="protein sequence ID" value="AUM11942.1"/>
    <property type="molecule type" value="Genomic_DNA"/>
</dbReference>
<reference evidence="5" key="1">
    <citation type="submission" date="2017-08" db="EMBL/GenBank/DDBJ databases">
        <title>Direct submision.</title>
        <authorList>
            <person name="Kim S.-J."/>
            <person name="Rhee S.-K."/>
        </authorList>
    </citation>
    <scope>NUCLEOTIDE SEQUENCE [LARGE SCALE GENOMIC DNA]</scope>
    <source>
        <strain evidence="5">GI5</strain>
    </source>
</reference>
<feature type="chain" id="PRO_5014759285" description="DUF4124 domain-containing protein" evidence="2">
    <location>
        <begin position="29"/>
        <end position="157"/>
    </location>
</feature>
<dbReference type="AlphaFoldDB" id="A0A2K9LI38"/>
<evidence type="ECO:0000256" key="2">
    <source>
        <dbReference type="SAM" id="SignalP"/>
    </source>
</evidence>
<evidence type="ECO:0000259" key="3">
    <source>
        <dbReference type="Pfam" id="PF13511"/>
    </source>
</evidence>
<feature type="compositionally biased region" description="Basic and acidic residues" evidence="1">
    <location>
        <begin position="85"/>
        <end position="97"/>
    </location>
</feature>
<dbReference type="Proteomes" id="UP000235116">
    <property type="component" value="Chromosome"/>
</dbReference>
<gene>
    <name evidence="4" type="ORF">Kalk_05680</name>
</gene>
<feature type="domain" description="DUF4124" evidence="3">
    <location>
        <begin position="23"/>
        <end position="67"/>
    </location>
</feature>
<protein>
    <recommendedName>
        <fullName evidence="3">DUF4124 domain-containing protein</fullName>
    </recommendedName>
</protein>
<name>A0A2K9LI38_9GAMM</name>
<organism evidence="4 5">
    <name type="scientific">Ketobacter alkanivorans</name>
    <dbReference type="NCBI Taxonomy" id="1917421"/>
    <lineage>
        <taxon>Bacteria</taxon>
        <taxon>Pseudomonadati</taxon>
        <taxon>Pseudomonadota</taxon>
        <taxon>Gammaproteobacteria</taxon>
        <taxon>Pseudomonadales</taxon>
        <taxon>Ketobacteraceae</taxon>
        <taxon>Ketobacter</taxon>
    </lineage>
</organism>
<feature type="compositionally biased region" description="Basic and acidic residues" evidence="1">
    <location>
        <begin position="67"/>
        <end position="77"/>
    </location>
</feature>
<proteinExistence type="predicted"/>
<keyword evidence="2" id="KW-0732">Signal</keyword>
<evidence type="ECO:0000313" key="4">
    <source>
        <dbReference type="EMBL" id="AUM11942.1"/>
    </source>
</evidence>
<keyword evidence="5" id="KW-1185">Reference proteome</keyword>
<accession>A0A2K9LI38</accession>
<evidence type="ECO:0000313" key="5">
    <source>
        <dbReference type="Proteomes" id="UP000235116"/>
    </source>
</evidence>
<feature type="signal peptide" evidence="2">
    <location>
        <begin position="1"/>
        <end position="28"/>
    </location>
</feature>
<dbReference type="KEGG" id="kak:Kalk_05680"/>
<dbReference type="InterPro" id="IPR025392">
    <property type="entry name" value="DUF4124"/>
</dbReference>